<feature type="domain" description="SD-repeat containing protein B" evidence="6">
    <location>
        <begin position="1849"/>
        <end position="1936"/>
    </location>
</feature>
<dbReference type="Gene3D" id="2.60.40.740">
    <property type="match status" value="4"/>
</dbReference>
<feature type="domain" description="DUF11" evidence="5">
    <location>
        <begin position="428"/>
        <end position="554"/>
    </location>
</feature>
<accession>A0A2A9E4I0</accession>
<feature type="domain" description="DUF11" evidence="5">
    <location>
        <begin position="1376"/>
        <end position="1475"/>
    </location>
</feature>
<feature type="domain" description="SD-repeat containing protein B" evidence="6">
    <location>
        <begin position="1506"/>
        <end position="1586"/>
    </location>
</feature>
<keyword evidence="4" id="KW-0472">Membrane</keyword>
<dbReference type="GO" id="GO:0005975">
    <property type="term" value="P:carbohydrate metabolic process"/>
    <property type="evidence" value="ECO:0007669"/>
    <property type="project" value="UniProtKB-ARBA"/>
</dbReference>
<dbReference type="InterPro" id="IPR047589">
    <property type="entry name" value="DUF11_rpt"/>
</dbReference>
<evidence type="ECO:0000313" key="7">
    <source>
        <dbReference type="EMBL" id="PFG33743.1"/>
    </source>
</evidence>
<keyword evidence="4" id="KW-1133">Transmembrane helix</keyword>
<keyword evidence="3" id="KW-0732">Signal</keyword>
<dbReference type="PANTHER" id="PTHR34819">
    <property type="entry name" value="LARGE CYSTEINE-RICH PERIPLASMIC PROTEIN OMCB"/>
    <property type="match status" value="1"/>
</dbReference>
<keyword evidence="2" id="KW-0964">Secreted</keyword>
<name>A0A2A9E4I0_9MICO</name>
<dbReference type="OrthoDB" id="158862at2"/>
<dbReference type="SUPFAM" id="SSF117074">
    <property type="entry name" value="Hypothetical protein PA1324"/>
    <property type="match status" value="7"/>
</dbReference>
<gene>
    <name evidence="7" type="ORF">ATL42_1630</name>
</gene>
<evidence type="ECO:0000256" key="2">
    <source>
        <dbReference type="ARBA" id="ARBA00022525"/>
    </source>
</evidence>
<comment type="caution">
    <text evidence="7">The sequence shown here is derived from an EMBL/GenBank/DDBJ whole genome shotgun (WGS) entry which is preliminary data.</text>
</comment>
<dbReference type="Pfam" id="PF17210">
    <property type="entry name" value="SdrD_B"/>
    <property type="match status" value="6"/>
</dbReference>
<dbReference type="NCBIfam" id="TIGR01451">
    <property type="entry name" value="B_ant_repeat"/>
    <property type="match status" value="4"/>
</dbReference>
<feature type="domain" description="SD-repeat containing protein B" evidence="6">
    <location>
        <begin position="1964"/>
        <end position="2051"/>
    </location>
</feature>
<dbReference type="RefSeq" id="WP_098454908.1">
    <property type="nucleotide sequence ID" value="NZ_PDJG01000001.1"/>
</dbReference>
<dbReference type="InterPro" id="IPR001434">
    <property type="entry name" value="OmcB-like_DUF11"/>
</dbReference>
<feature type="domain" description="DUF11" evidence="5">
    <location>
        <begin position="733"/>
        <end position="847"/>
    </location>
</feature>
<dbReference type="EMBL" id="PDJG01000001">
    <property type="protein sequence ID" value="PFG33743.1"/>
    <property type="molecule type" value="Genomic_DNA"/>
</dbReference>
<keyword evidence="8" id="KW-1185">Reference proteome</keyword>
<dbReference type="Proteomes" id="UP000225548">
    <property type="component" value="Unassembled WGS sequence"/>
</dbReference>
<evidence type="ECO:0000256" key="1">
    <source>
        <dbReference type="ARBA" id="ARBA00004613"/>
    </source>
</evidence>
<protein>
    <submittedName>
        <fullName evidence="7">Putative repeat protein (TIGR01451 family)/fimbrial isopeptide formation D2 family protein</fullName>
    </submittedName>
</protein>
<feature type="domain" description="SD-repeat containing protein B" evidence="6">
    <location>
        <begin position="2200"/>
        <end position="2289"/>
    </location>
</feature>
<proteinExistence type="predicted"/>
<dbReference type="InterPro" id="IPR013783">
    <property type="entry name" value="Ig-like_fold"/>
</dbReference>
<evidence type="ECO:0000259" key="5">
    <source>
        <dbReference type="Pfam" id="PF01345"/>
    </source>
</evidence>
<keyword evidence="4" id="KW-0812">Transmembrane</keyword>
<evidence type="ECO:0000313" key="8">
    <source>
        <dbReference type="Proteomes" id="UP000225548"/>
    </source>
</evidence>
<dbReference type="Pfam" id="PF01345">
    <property type="entry name" value="DUF11"/>
    <property type="match status" value="4"/>
</dbReference>
<dbReference type="InterPro" id="IPR026466">
    <property type="entry name" value="Fim_isopep_form_D2_dom"/>
</dbReference>
<organism evidence="7 8">
    <name type="scientific">Sanguibacter antarcticus</name>
    <dbReference type="NCBI Taxonomy" id="372484"/>
    <lineage>
        <taxon>Bacteria</taxon>
        <taxon>Bacillati</taxon>
        <taxon>Actinomycetota</taxon>
        <taxon>Actinomycetes</taxon>
        <taxon>Micrococcales</taxon>
        <taxon>Sanguibacteraceae</taxon>
        <taxon>Sanguibacter</taxon>
    </lineage>
</organism>
<feature type="domain" description="SD-repeat containing protein B" evidence="6">
    <location>
        <begin position="1733"/>
        <end position="1819"/>
    </location>
</feature>
<dbReference type="NCBIfam" id="TIGR04226">
    <property type="entry name" value="RrgB_K2N_iso_D2"/>
    <property type="match status" value="1"/>
</dbReference>
<feature type="domain" description="DUF11" evidence="5">
    <location>
        <begin position="1038"/>
        <end position="1163"/>
    </location>
</feature>
<comment type="subcellular location">
    <subcellularLocation>
        <location evidence="1">Secreted</location>
    </subcellularLocation>
</comment>
<dbReference type="InterPro" id="IPR033764">
    <property type="entry name" value="Sdr_B"/>
</dbReference>
<feature type="transmembrane region" description="Helical" evidence="4">
    <location>
        <begin position="2314"/>
        <end position="2339"/>
    </location>
</feature>
<dbReference type="InterPro" id="IPR051172">
    <property type="entry name" value="Chlamydia_OmcB"/>
</dbReference>
<evidence type="ECO:0000256" key="3">
    <source>
        <dbReference type="ARBA" id="ARBA00022729"/>
    </source>
</evidence>
<feature type="domain" description="SD-repeat containing protein B" evidence="6">
    <location>
        <begin position="1623"/>
        <end position="1713"/>
    </location>
</feature>
<dbReference type="Gene3D" id="2.60.40.10">
    <property type="entry name" value="Immunoglobulins"/>
    <property type="match status" value="8"/>
</dbReference>
<dbReference type="PANTHER" id="PTHR34819:SF3">
    <property type="entry name" value="CELL SURFACE PROTEIN"/>
    <property type="match status" value="1"/>
</dbReference>
<evidence type="ECO:0000259" key="6">
    <source>
        <dbReference type="Pfam" id="PF17210"/>
    </source>
</evidence>
<dbReference type="GO" id="GO:0005576">
    <property type="term" value="C:extracellular region"/>
    <property type="evidence" value="ECO:0007669"/>
    <property type="project" value="UniProtKB-SubCell"/>
</dbReference>
<evidence type="ECO:0000256" key="4">
    <source>
        <dbReference type="SAM" id="Phobius"/>
    </source>
</evidence>
<reference evidence="7 8" key="1">
    <citation type="submission" date="2017-10" db="EMBL/GenBank/DDBJ databases">
        <title>Sequencing the genomes of 1000 actinobacteria strains.</title>
        <authorList>
            <person name="Klenk H.-P."/>
        </authorList>
    </citation>
    <scope>NUCLEOTIDE SEQUENCE [LARGE SCALE GENOMIC DNA]</scope>
    <source>
        <strain evidence="7 8">DSM 18966</strain>
    </source>
</reference>
<sequence>MLHPAAARSTVVHPALRTLSARLVALVTAFALAVLGALVVAPAAHADGVLEFTASIDAPASSLQGAPIEVTLTAQNPGATPAYNTSFRLVLPAGVSFGTSTPGATSSTPGPGAGETTVVWENVSDLLGGTPGPLVSLPVTLNVAGSVALGDITLNGQAYASTEARDMSEFDAAGVATGANTASEQISAVVALVPFTVTKALDTDENELLRGVHEHRARVDLTLDNNLVAGSTDFEIVDYIPAGLEFLGCGEPGVDGDTDIDGDNSAAGTEEYAGSGRLNASSFGVAAGTCPEPSSVVTQTLDPDGPAGPLPDAVYTVVTWSSAALGTAAGTNLTSGGGLGAGGSATISYVVGIPENANTDTFAGTVDQVGEQASNLDNNTGGSTIELDADEQSVTNLAILTGSYDDPNAGGGVQSYSDSGTEQTYLEDVSIHKTVDTSVISQGQTSTWTMLVEASEYSTGATGVVVTDTVPDGLQVTATRPAATVVEQADGTTVVTWAGAAADDLLANGTSTYEVDTLTRNFYRENLADDTGNPVRANDAWTNAVELQARTIDRDGTDRDVQDSSSAGQSAGAIGLVKTVAAPTGGAGTCGDGSGLGWSSTPPVGGFAPGDYVCWKIDIVTPAGLDTSNGSLVDFLPPGYVFVSAEDGASSAITFPTPTVDGAAVTWTFGAGDRDLVSGSTGSVVLRTQVVDESVAQDGDVVGNLAKLAYENTSGDVYQLRDSVDVSWAEPQLTLAKSVSPAGPVLGGETLTYTIEVLNDGSVAANDVAVRDILPSQLACTDVVAASYTVTGTTATTPFSCAGGVIDGTLDGVPANGSATVVFTVVVPVTAVPGATLTNTAGVRAYTGAANDGTPFPYVPEDNIDPTAVPNTGPAGDTAAVDIESATVAKSYTTNVDEAGNSLARATIGEVVSYTVVTTLPEGTTLTDATVTDSIDSQLLLDESTVEGELTVGAGLSASLPVGWTIVTDADDITVTLPSPYTVPTGGAVITVTYDVTVKDVDGPVAGDNVPNRAFLTATGMSNVSDRVTTRIVEPQVTITKTDADVDGVVDPGDLIDFTVTAGNAAGASTAHDVVVVDTLPSSMSPTDGAGTVLTDGDSVPSGGLWDSSARTLTWTSVATLALETIDPGSTVSLAYEVKVASPIPAPTDFTNTAEATTRSLDTSVAGERGPGGLSPTRYTANAEVTLDGPAAPITKSADKTEATIGEIVTYTLVGTIPANVTTFDATILDTLPAGMVFVDADPAVCTVPGPAPTPACGLPEGPQASIIALAPDGQQVGWFIGDVQTSTAFDRRVTIVYRVRVADVTAAADGATLTNSATIDSNLLDTVLTTPVDVTDVLPFDVESDPVAVDVGVLEPHVVLTKEVEDDGSWLESRHIASEQTVTYRVTVTNDGTSAANNVVVSDAFDARMTDFALTPGQGAVVTATSDTDSATFTLLDPLAVGSSVTITYTLTAPELGPDDEVVGPEVVNTADATYSSLPGTPTGERQYDDVVEDTVGLEADLGVIGDTVWFDLDGDSTQSASELGVSGIPVTVFSAGPDGNLGTLDDVEVFAGTTDADGIYLATGLDKGEYSVVLGTLPAGTSVVFDEDDGRVSPDGRTEVTLTETAPEYLDADFAIAGTGTVGDLVWLDSDGDGAQAVDGSEPGLAGIGVTVLWHGPDGDVTFTTTTGLDGSWSLPTVPAGDLTVSLDAATFPLGVTPVSERDATVDGSVDLTFDGVEDLDYDFGLRGAGSLGDLVWLDVDSDGTQATDGTEPGIAGATVEVVWTAPNGGTGAVFTVTTGPDGEYAVGNLPLGDYTVAVISLPTALAPTYDLDGGVDTPNGTTVVSLTELRPDEPNADFGYVAETGVGDTVFLDLDGNGSEDPGEPGIAGVEVTVTSGGPDGLLSTPDDNLTVVTTTDSDGHYQVLGLPAGETRVEISGSLPGGLTQTYDADGIGSVGSSETVLLLDAFNSLQDFGYVGANSIGDRVWVDVDADGVQDAGEPGLRDVTVEILWLGQDGVRGGGDDIVFVAVTDGDGRYLVGGLPDGSYEVAVTGGVPAGYDESFDETGRLDRFSVVDGLGSDGPEDYRTADFGFAGTGAVGGTVWLERAVDGVLEVGVEVGLPGVVVVVTWGGPDGVVGSGDDVVISAVTGAGGVWSVQDMPPGAFTAVVDSSTVPAGTSVVWDRSNGVSGPDGVFVGSLGAGEVISDIDTAVMGTGSIGDLVWVDVNEDGVRGPGDVGAPGVRVVVTWLGGDGVLGGGDDLVVEVRTDADGVYLVEGLPAGEYVVAFDRSTFPKGTVAYSDLDGGDLLVASVTLGAGQDRTDVDLVLRSSVLALTGATIGGVVAVALILLGTGVYLRRRVWVLGTRTA</sequence>